<gene>
    <name evidence="7 10" type="primary">lysS</name>
    <name evidence="10" type="ORF">CO054_01430</name>
</gene>
<accession>A0A2M8ESV4</accession>
<reference evidence="11" key="1">
    <citation type="submission" date="2017-09" db="EMBL/GenBank/DDBJ databases">
        <title>Depth-based differentiation of microbial function through sediment-hosted aquifers and enrichment of novel symbionts in the deep terrestrial subsurface.</title>
        <authorList>
            <person name="Probst A.J."/>
            <person name="Ladd B."/>
            <person name="Jarett J.K."/>
            <person name="Geller-Mcgrath D.E."/>
            <person name="Sieber C.M.K."/>
            <person name="Emerson J.B."/>
            <person name="Anantharaman K."/>
            <person name="Thomas B.C."/>
            <person name="Malmstrom R."/>
            <person name="Stieglmeier M."/>
            <person name="Klingl A."/>
            <person name="Woyke T."/>
            <person name="Ryan C.M."/>
            <person name="Banfield J.F."/>
        </authorList>
    </citation>
    <scope>NUCLEOTIDE SEQUENCE [LARGE SCALE GENOMIC DNA]</scope>
</reference>
<protein>
    <recommendedName>
        <fullName evidence="7">Lysine--tRNA ligase</fullName>
        <ecNumber evidence="7">6.1.1.6</ecNumber>
    </recommendedName>
    <alternativeName>
        <fullName evidence="7">Lysyl-tRNA synthetase</fullName>
        <shortName evidence="7">LysRS</shortName>
    </alternativeName>
</protein>
<evidence type="ECO:0000256" key="6">
    <source>
        <dbReference type="ARBA" id="ARBA00048573"/>
    </source>
</evidence>
<organism evidence="10 11">
    <name type="scientific">Candidatus Shapirobacteria bacterium CG_4_9_14_0_2_um_filter_39_11</name>
    <dbReference type="NCBI Taxonomy" id="1974478"/>
    <lineage>
        <taxon>Bacteria</taxon>
        <taxon>Candidatus Shapironibacteriota</taxon>
    </lineage>
</organism>
<dbReference type="GO" id="GO:0006430">
    <property type="term" value="P:lysyl-tRNA aminoacylation"/>
    <property type="evidence" value="ECO:0007669"/>
    <property type="project" value="UniProtKB-UniRule"/>
</dbReference>
<keyword evidence="5 7" id="KW-0030">Aminoacyl-tRNA synthetase</keyword>
<feature type="binding site" evidence="7">
    <location>
        <position position="400"/>
    </location>
    <ligand>
        <name>Mg(2+)</name>
        <dbReference type="ChEBI" id="CHEBI:18420"/>
        <label>1</label>
    </ligand>
</feature>
<feature type="binding site" evidence="7">
    <location>
        <position position="407"/>
    </location>
    <ligand>
        <name>Mg(2+)</name>
        <dbReference type="ChEBI" id="CHEBI:18420"/>
        <label>2</label>
    </ligand>
</feature>
<dbReference type="NCBIfam" id="TIGR00499">
    <property type="entry name" value="lysS_bact"/>
    <property type="match status" value="1"/>
</dbReference>
<comment type="cofactor">
    <cofactor evidence="7 8">
        <name>Mg(2+)</name>
        <dbReference type="ChEBI" id="CHEBI:18420"/>
    </cofactor>
    <text evidence="7 8">Binds 3 Mg(2+) ions per subunit.</text>
</comment>
<name>A0A2M8ESV4_9BACT</name>
<keyword evidence="4 7" id="KW-0067">ATP-binding</keyword>
<evidence type="ECO:0000313" key="11">
    <source>
        <dbReference type="Proteomes" id="UP000229816"/>
    </source>
</evidence>
<dbReference type="GO" id="GO:0000049">
    <property type="term" value="F:tRNA binding"/>
    <property type="evidence" value="ECO:0007669"/>
    <property type="project" value="TreeGrafter"/>
</dbReference>
<evidence type="ECO:0000256" key="2">
    <source>
        <dbReference type="ARBA" id="ARBA00022723"/>
    </source>
</evidence>
<dbReference type="SUPFAM" id="SSF50249">
    <property type="entry name" value="Nucleic acid-binding proteins"/>
    <property type="match status" value="1"/>
</dbReference>
<keyword evidence="7" id="KW-0963">Cytoplasm</keyword>
<comment type="catalytic activity">
    <reaction evidence="6 7 8">
        <text>tRNA(Lys) + L-lysine + ATP = L-lysyl-tRNA(Lys) + AMP + diphosphate</text>
        <dbReference type="Rhea" id="RHEA:20792"/>
        <dbReference type="Rhea" id="RHEA-COMP:9696"/>
        <dbReference type="Rhea" id="RHEA-COMP:9697"/>
        <dbReference type="ChEBI" id="CHEBI:30616"/>
        <dbReference type="ChEBI" id="CHEBI:32551"/>
        <dbReference type="ChEBI" id="CHEBI:33019"/>
        <dbReference type="ChEBI" id="CHEBI:78442"/>
        <dbReference type="ChEBI" id="CHEBI:78529"/>
        <dbReference type="ChEBI" id="CHEBI:456215"/>
        <dbReference type="EC" id="6.1.1.6"/>
    </reaction>
</comment>
<evidence type="ECO:0000256" key="4">
    <source>
        <dbReference type="ARBA" id="ARBA00022840"/>
    </source>
</evidence>
<comment type="similarity">
    <text evidence="7">Belongs to the class-II aminoacyl-tRNA synthetase family.</text>
</comment>
<keyword evidence="1 7" id="KW-0436">Ligase</keyword>
<dbReference type="InterPro" id="IPR044136">
    <property type="entry name" value="Lys-tRNA-ligase_II_N"/>
</dbReference>
<dbReference type="AlphaFoldDB" id="A0A2M8ESV4"/>
<dbReference type="InterPro" id="IPR002313">
    <property type="entry name" value="Lys-tRNA-ligase_II"/>
</dbReference>
<evidence type="ECO:0000259" key="9">
    <source>
        <dbReference type="PROSITE" id="PS50862"/>
    </source>
</evidence>
<dbReference type="GO" id="GO:0004824">
    <property type="term" value="F:lysine-tRNA ligase activity"/>
    <property type="evidence" value="ECO:0007669"/>
    <property type="project" value="UniProtKB-UniRule"/>
</dbReference>
<dbReference type="InterPro" id="IPR045864">
    <property type="entry name" value="aa-tRNA-synth_II/BPL/LPL"/>
</dbReference>
<evidence type="ECO:0000256" key="7">
    <source>
        <dbReference type="HAMAP-Rule" id="MF_00252"/>
    </source>
</evidence>
<dbReference type="Gene3D" id="2.40.50.140">
    <property type="entry name" value="Nucleic acid-binding proteins"/>
    <property type="match status" value="1"/>
</dbReference>
<dbReference type="EMBL" id="PFSF01000030">
    <property type="protein sequence ID" value="PJC28190.1"/>
    <property type="molecule type" value="Genomic_DNA"/>
</dbReference>
<evidence type="ECO:0000256" key="3">
    <source>
        <dbReference type="ARBA" id="ARBA00022741"/>
    </source>
</evidence>
<keyword evidence="2 7" id="KW-0479">Metal-binding</keyword>
<dbReference type="Proteomes" id="UP000229816">
    <property type="component" value="Unassembled WGS sequence"/>
</dbReference>
<dbReference type="HAMAP" id="MF_00252">
    <property type="entry name" value="Lys_tRNA_synth_class2"/>
    <property type="match status" value="1"/>
</dbReference>
<comment type="caution">
    <text evidence="10">The sequence shown here is derived from an EMBL/GenBank/DDBJ whole genome shotgun (WGS) entry which is preliminary data.</text>
</comment>
<evidence type="ECO:0000256" key="8">
    <source>
        <dbReference type="RuleBase" id="RU000336"/>
    </source>
</evidence>
<dbReference type="InterPro" id="IPR004364">
    <property type="entry name" value="Aa-tRNA-synt_II"/>
</dbReference>
<dbReference type="InterPro" id="IPR004365">
    <property type="entry name" value="NA-bd_OB_tRNA"/>
</dbReference>
<dbReference type="Pfam" id="PF00152">
    <property type="entry name" value="tRNA-synt_2"/>
    <property type="match status" value="1"/>
</dbReference>
<dbReference type="EC" id="6.1.1.6" evidence="7"/>
<keyword evidence="7" id="KW-0648">Protein biosynthesis</keyword>
<dbReference type="InterPro" id="IPR012340">
    <property type="entry name" value="NA-bd_OB-fold"/>
</dbReference>
<dbReference type="InterPro" id="IPR006195">
    <property type="entry name" value="aa-tRNA-synth_II"/>
</dbReference>
<evidence type="ECO:0000256" key="1">
    <source>
        <dbReference type="ARBA" id="ARBA00022598"/>
    </source>
</evidence>
<comment type="subcellular location">
    <subcellularLocation>
        <location evidence="7">Cytoplasm</location>
    </subcellularLocation>
</comment>
<comment type="subunit">
    <text evidence="7">Homodimer.</text>
</comment>
<dbReference type="Gene3D" id="3.30.930.10">
    <property type="entry name" value="Bira Bifunctional Protein, Domain 2"/>
    <property type="match status" value="1"/>
</dbReference>
<dbReference type="CDD" id="cd04322">
    <property type="entry name" value="LysRS_N"/>
    <property type="match status" value="1"/>
</dbReference>
<dbReference type="PANTHER" id="PTHR42918:SF15">
    <property type="entry name" value="LYSINE--TRNA LIGASE, CHLOROPLASTIC_MITOCHONDRIAL"/>
    <property type="match status" value="1"/>
</dbReference>
<dbReference type="GO" id="GO:0005829">
    <property type="term" value="C:cytosol"/>
    <property type="evidence" value="ECO:0007669"/>
    <property type="project" value="TreeGrafter"/>
</dbReference>
<dbReference type="InterPro" id="IPR018149">
    <property type="entry name" value="Lys-tRNA-synth_II_C"/>
</dbReference>
<dbReference type="PROSITE" id="PS50862">
    <property type="entry name" value="AA_TRNA_LIGASE_II"/>
    <property type="match status" value="1"/>
</dbReference>
<dbReference type="PANTHER" id="PTHR42918">
    <property type="entry name" value="LYSYL-TRNA SYNTHETASE"/>
    <property type="match status" value="1"/>
</dbReference>
<dbReference type="Pfam" id="PF01336">
    <property type="entry name" value="tRNA_anti-codon"/>
    <property type="match status" value="1"/>
</dbReference>
<keyword evidence="3 7" id="KW-0547">Nucleotide-binding</keyword>
<dbReference type="NCBIfam" id="NF001756">
    <property type="entry name" value="PRK00484.1"/>
    <property type="match status" value="1"/>
</dbReference>
<keyword evidence="7 8" id="KW-0460">Magnesium</keyword>
<feature type="binding site" evidence="7">
    <location>
        <position position="407"/>
    </location>
    <ligand>
        <name>Mg(2+)</name>
        <dbReference type="ChEBI" id="CHEBI:18420"/>
        <label>1</label>
    </ligand>
</feature>
<proteinExistence type="inferred from homology"/>
<sequence length="491" mass="56408">MAQPLDQLRKIRLQKLAQIKKLGIDAYPARCKREQTISQAVKSISKKVAVAGRIMAIRGHGGIQFIDLRDESGKIQLVFKKDKLDAKRYPLIPLLDIGDFLAAQGEVFKTKSGEISILVGDFQLLAKAIRPLPSKWHGLKDIEERYRCRYLDLIMNPKVKKTFEIRTKIVGTIREFLDQRGFVEVETPTLQEIYGGAAARPFITHHNALDYDFYLKISDELYLKRLIVGGFEKVYEIDKDFRNEGFDRAHNPEFTMMECYWAYADYQDMMRLTEELYAFVAKKVLGTTKVQFGKEKIDFKTPWRRITMKEGLEKYAGIDIDKLSDKEIKNLLVKHNLVSEDRPTLTGVAAGFNRGIAIATLFELVEPHLIQPTFVYDFPKETTALCKPKTDEESLIERFEPYAARFELGNAYSELNNPLVQKEFFEQQVKAAKSGDKEAHPMDEPFLETMEYGMPPMGGLGLGIDRMVMLLTNNQNIREVILFPTLRPEKK</sequence>
<dbReference type="GO" id="GO:0005524">
    <property type="term" value="F:ATP binding"/>
    <property type="evidence" value="ECO:0007669"/>
    <property type="project" value="UniProtKB-UniRule"/>
</dbReference>
<evidence type="ECO:0000313" key="10">
    <source>
        <dbReference type="EMBL" id="PJC28190.1"/>
    </source>
</evidence>
<dbReference type="PRINTS" id="PR00982">
    <property type="entry name" value="TRNASYNTHLYS"/>
</dbReference>
<dbReference type="CDD" id="cd00775">
    <property type="entry name" value="LysRS_core"/>
    <property type="match status" value="1"/>
</dbReference>
<evidence type="ECO:0000256" key="5">
    <source>
        <dbReference type="ARBA" id="ARBA00023146"/>
    </source>
</evidence>
<dbReference type="GO" id="GO:0000287">
    <property type="term" value="F:magnesium ion binding"/>
    <property type="evidence" value="ECO:0007669"/>
    <property type="project" value="UniProtKB-UniRule"/>
</dbReference>
<dbReference type="SUPFAM" id="SSF55681">
    <property type="entry name" value="Class II aaRS and biotin synthetases"/>
    <property type="match status" value="1"/>
</dbReference>
<feature type="domain" description="Aminoacyl-transfer RNA synthetases class-II family profile" evidence="9">
    <location>
        <begin position="163"/>
        <end position="488"/>
    </location>
</feature>